<name>A0A0P7E248_9GAMM</name>
<evidence type="ECO:0000256" key="1">
    <source>
        <dbReference type="SAM" id="SignalP"/>
    </source>
</evidence>
<feature type="domain" description="Metallo-beta-lactamase" evidence="2">
    <location>
        <begin position="115"/>
        <end position="317"/>
    </location>
</feature>
<sequence>MYLKTLSTLIAAALISACSNSNTVNVIAGEGTITPLKTEGDFEGRYHNLYPGDKEYPTTCTDNCYEPSELLICDDSNSQCQYQAEQIVPATNTGFIVRWLGHAGFYIQSPNGEQLLFDPVKDQFDSPVDLAFKLAGGSYRKPGFWPTKSELEGLNAVMYSHIHYDHFNKADIEEIGNAPRYLVPLGFADNFPTGGFNISEMAWYASTQINDLTIHSVPAHHFSSRIMVPFIYDDHNKDLWNGWLLEQNGKTLFFAGDTGYSKHFQDIKQKYGEIDVCLMPIASYYHEEDGKWYRYVHTTPEDALNAAEELSCKVMIPWGYGNSSWQMGDHSSHSALLRLLNMQKQMNSQVPVYIMNEGEQIPL</sequence>
<dbReference type="AlphaFoldDB" id="A0A0P7E248"/>
<dbReference type="SUPFAM" id="SSF56281">
    <property type="entry name" value="Metallo-hydrolase/oxidoreductase"/>
    <property type="match status" value="1"/>
</dbReference>
<reference evidence="3 4" key="1">
    <citation type="submission" date="2015-09" db="EMBL/GenBank/DDBJ databases">
        <title>Draft Genome Sequence of Pseudoalteromonas lipolytica UCD-48B.</title>
        <authorList>
            <person name="Krusor M."/>
            <person name="Coil D.A."/>
            <person name="Lang J.M."/>
            <person name="Eisen J.A."/>
            <person name="Alexiev A."/>
        </authorList>
    </citation>
    <scope>NUCLEOTIDE SEQUENCE [LARGE SCALE GENOMIC DNA]</scope>
    <source>
        <strain evidence="3 4">UCD-48B</strain>
    </source>
</reference>
<evidence type="ECO:0000259" key="2">
    <source>
        <dbReference type="Pfam" id="PF12706"/>
    </source>
</evidence>
<dbReference type="Pfam" id="PF12706">
    <property type="entry name" value="Lactamase_B_2"/>
    <property type="match status" value="1"/>
</dbReference>
<protein>
    <submittedName>
        <fullName evidence="3">Zn-dependent hydrolase</fullName>
    </submittedName>
</protein>
<feature type="signal peptide" evidence="1">
    <location>
        <begin position="1"/>
        <end position="28"/>
    </location>
</feature>
<dbReference type="InterPro" id="IPR001279">
    <property type="entry name" value="Metallo-B-lactamas"/>
</dbReference>
<dbReference type="Gene3D" id="3.60.15.10">
    <property type="entry name" value="Ribonuclease Z/Hydroxyacylglutathione hydrolase-like"/>
    <property type="match status" value="1"/>
</dbReference>
<dbReference type="GO" id="GO:0016787">
    <property type="term" value="F:hydrolase activity"/>
    <property type="evidence" value="ECO:0007669"/>
    <property type="project" value="UniProtKB-KW"/>
</dbReference>
<keyword evidence="3" id="KW-0378">Hydrolase</keyword>
<accession>A0A0P7E248</accession>
<proteinExistence type="predicted"/>
<feature type="chain" id="PRO_5006138215" evidence="1">
    <location>
        <begin position="29"/>
        <end position="363"/>
    </location>
</feature>
<evidence type="ECO:0000313" key="3">
    <source>
        <dbReference type="EMBL" id="KPM84139.1"/>
    </source>
</evidence>
<dbReference type="RefSeq" id="WP_054552395.1">
    <property type="nucleotide sequence ID" value="NZ_LJTC01000004.1"/>
</dbReference>
<dbReference type="PROSITE" id="PS51257">
    <property type="entry name" value="PROKAR_LIPOPROTEIN"/>
    <property type="match status" value="1"/>
</dbReference>
<evidence type="ECO:0000313" key="4">
    <source>
        <dbReference type="Proteomes" id="UP000050378"/>
    </source>
</evidence>
<dbReference type="PANTHER" id="PTHR15032:SF36">
    <property type="entry name" value="METALLO-BETA-LACTAMASE DOMAIN-CONTAINING PROTEIN"/>
    <property type="match status" value="1"/>
</dbReference>
<dbReference type="STRING" id="570156.AOG27_07500"/>
<dbReference type="PATRIC" id="fig|570156.3.peg.2555"/>
<dbReference type="EMBL" id="LJTC01000004">
    <property type="protein sequence ID" value="KPM84139.1"/>
    <property type="molecule type" value="Genomic_DNA"/>
</dbReference>
<gene>
    <name evidence="3" type="ORF">AOG27_07500</name>
</gene>
<dbReference type="Proteomes" id="UP000050378">
    <property type="component" value="Unassembled WGS sequence"/>
</dbReference>
<keyword evidence="1" id="KW-0732">Signal</keyword>
<comment type="caution">
    <text evidence="3">The sequence shown here is derived from an EMBL/GenBank/DDBJ whole genome shotgun (WGS) entry which is preliminary data.</text>
</comment>
<dbReference type="PANTHER" id="PTHR15032">
    <property type="entry name" value="N-ACYL-PHOSPHATIDYLETHANOLAMINE-HYDROLYZING PHOSPHOLIPASE D"/>
    <property type="match status" value="1"/>
</dbReference>
<organism evidence="3 4">
    <name type="scientific">Pseudoalteromonas lipolytica</name>
    <dbReference type="NCBI Taxonomy" id="570156"/>
    <lineage>
        <taxon>Bacteria</taxon>
        <taxon>Pseudomonadati</taxon>
        <taxon>Pseudomonadota</taxon>
        <taxon>Gammaproteobacteria</taxon>
        <taxon>Alteromonadales</taxon>
        <taxon>Pseudoalteromonadaceae</taxon>
        <taxon>Pseudoalteromonas</taxon>
    </lineage>
</organism>
<dbReference type="InterPro" id="IPR036866">
    <property type="entry name" value="RibonucZ/Hydroxyglut_hydro"/>
</dbReference>
<dbReference type="GO" id="GO:0005737">
    <property type="term" value="C:cytoplasm"/>
    <property type="evidence" value="ECO:0007669"/>
    <property type="project" value="TreeGrafter"/>
</dbReference>
<dbReference type="OrthoDB" id="9805728at2"/>